<dbReference type="EMBL" id="UINC01096494">
    <property type="protein sequence ID" value="SVC53425.1"/>
    <property type="molecule type" value="Genomic_DNA"/>
</dbReference>
<organism evidence="1">
    <name type="scientific">marine metagenome</name>
    <dbReference type="NCBI Taxonomy" id="408172"/>
    <lineage>
        <taxon>unclassified sequences</taxon>
        <taxon>metagenomes</taxon>
        <taxon>ecological metagenomes</taxon>
    </lineage>
</organism>
<protein>
    <submittedName>
        <fullName evidence="1">Uncharacterized protein</fullName>
    </submittedName>
</protein>
<sequence length="43" mass="4540">MNMPNRHSKNAAHVIISTTFVSLLAVPAVGPALSAVQIEFGIH</sequence>
<feature type="non-terminal residue" evidence="1">
    <location>
        <position position="43"/>
    </location>
</feature>
<dbReference type="AlphaFoldDB" id="A0A382MZA4"/>
<proteinExistence type="predicted"/>
<evidence type="ECO:0000313" key="1">
    <source>
        <dbReference type="EMBL" id="SVC53425.1"/>
    </source>
</evidence>
<name>A0A382MZA4_9ZZZZ</name>
<gene>
    <name evidence="1" type="ORF">METZ01_LOCUS306279</name>
</gene>
<reference evidence="1" key="1">
    <citation type="submission" date="2018-05" db="EMBL/GenBank/DDBJ databases">
        <authorList>
            <person name="Lanie J.A."/>
            <person name="Ng W.-L."/>
            <person name="Kazmierczak K.M."/>
            <person name="Andrzejewski T.M."/>
            <person name="Davidsen T.M."/>
            <person name="Wayne K.J."/>
            <person name="Tettelin H."/>
            <person name="Glass J.I."/>
            <person name="Rusch D."/>
            <person name="Podicherti R."/>
            <person name="Tsui H.-C.T."/>
            <person name="Winkler M.E."/>
        </authorList>
    </citation>
    <scope>NUCLEOTIDE SEQUENCE</scope>
</reference>
<accession>A0A382MZA4</accession>
<feature type="non-terminal residue" evidence="1">
    <location>
        <position position="1"/>
    </location>
</feature>